<evidence type="ECO:0000256" key="1">
    <source>
        <dbReference type="SAM" id="Phobius"/>
    </source>
</evidence>
<dbReference type="EMBL" id="FNPX01000004">
    <property type="protein sequence ID" value="SDY92449.1"/>
    <property type="molecule type" value="Genomic_DNA"/>
</dbReference>
<reference evidence="3" key="1">
    <citation type="submission" date="2016-10" db="EMBL/GenBank/DDBJ databases">
        <authorList>
            <person name="Varghese N."/>
            <person name="Submissions S."/>
        </authorList>
    </citation>
    <scope>NUCLEOTIDE SEQUENCE [LARGE SCALE GENOMIC DNA]</scope>
    <source>
        <strain evidence="3">DSM 100420</strain>
    </source>
</reference>
<evidence type="ECO:0008006" key="4">
    <source>
        <dbReference type="Google" id="ProtNLM"/>
    </source>
</evidence>
<keyword evidence="1" id="KW-0812">Transmembrane</keyword>
<protein>
    <recommendedName>
        <fullName evidence="4">Yip1 domain-containing protein</fullName>
    </recommendedName>
</protein>
<evidence type="ECO:0000313" key="3">
    <source>
        <dbReference type="Proteomes" id="UP000198914"/>
    </source>
</evidence>
<keyword evidence="3" id="KW-1185">Reference proteome</keyword>
<keyword evidence="1" id="KW-1133">Transmembrane helix</keyword>
<feature type="transmembrane region" description="Helical" evidence="1">
    <location>
        <begin position="51"/>
        <end position="72"/>
    </location>
</feature>
<evidence type="ECO:0000313" key="2">
    <source>
        <dbReference type="EMBL" id="SDY92449.1"/>
    </source>
</evidence>
<sequence>MTRVCASTSTNCLPTGRRAADVSVTTDIPRAWLRPRAVMARRFAQGPDEKIAFVYLAAASVLGFVAQLPGLVRTSRLSDPAFEAEIVSEAARVGVAIPTDLADAKFEALFSGAVMGWIFIVPLFLYILAFCSHLLAKMMGGKGTGLRARVALFWSVLAVTPALLLLGLTTGFVGPGPAQALVAAVTLSGFIWIWLNSLYVAETLNV</sequence>
<gene>
    <name evidence="2" type="ORF">SAMN05444004_104115</name>
</gene>
<organism evidence="2 3">
    <name type="scientific">Jannaschia faecimaris</name>
    <dbReference type="NCBI Taxonomy" id="1244108"/>
    <lineage>
        <taxon>Bacteria</taxon>
        <taxon>Pseudomonadati</taxon>
        <taxon>Pseudomonadota</taxon>
        <taxon>Alphaproteobacteria</taxon>
        <taxon>Rhodobacterales</taxon>
        <taxon>Roseobacteraceae</taxon>
        <taxon>Jannaschia</taxon>
    </lineage>
</organism>
<dbReference type="STRING" id="1244108.SAMN05444004_104115"/>
<dbReference type="Proteomes" id="UP000198914">
    <property type="component" value="Unassembled WGS sequence"/>
</dbReference>
<name>A0A1H3NWD4_9RHOB</name>
<feature type="transmembrane region" description="Helical" evidence="1">
    <location>
        <begin position="180"/>
        <end position="201"/>
    </location>
</feature>
<feature type="transmembrane region" description="Helical" evidence="1">
    <location>
        <begin position="150"/>
        <end position="174"/>
    </location>
</feature>
<dbReference type="AlphaFoldDB" id="A0A1H3NWD4"/>
<accession>A0A1H3NWD4</accession>
<feature type="transmembrane region" description="Helical" evidence="1">
    <location>
        <begin position="108"/>
        <end position="129"/>
    </location>
</feature>
<keyword evidence="1" id="KW-0472">Membrane</keyword>
<proteinExistence type="predicted"/>